<gene>
    <name evidence="1" type="ORF">ACFQWB_00160</name>
</gene>
<proteinExistence type="predicted"/>
<accession>A0ABW2UWR3</accession>
<comment type="caution">
    <text evidence="1">The sequence shown here is derived from an EMBL/GenBank/DDBJ whole genome shotgun (WGS) entry which is preliminary data.</text>
</comment>
<dbReference type="InterPro" id="IPR037208">
    <property type="entry name" value="Spo0E-like_sf"/>
</dbReference>
<evidence type="ECO:0000313" key="2">
    <source>
        <dbReference type="Proteomes" id="UP001596528"/>
    </source>
</evidence>
<dbReference type="EMBL" id="JBHTGQ010000001">
    <property type="protein sequence ID" value="MFC7748357.1"/>
    <property type="molecule type" value="Genomic_DNA"/>
</dbReference>
<name>A0ABW2UWR3_9BACL</name>
<dbReference type="InterPro" id="IPR018540">
    <property type="entry name" value="Spo0E-like"/>
</dbReference>
<dbReference type="InterPro" id="IPR036638">
    <property type="entry name" value="HLH_DNA-bd_sf"/>
</dbReference>
<sequence>MRLQVSYAGLPAGQFLKEDRPGWAIWSERSRPEDRVSLTALEDEIRELRVQMEQAFLTEQALTAELVVSLSTRLDEKINLYMRLTRKNE</sequence>
<dbReference type="Gene3D" id="4.10.280.10">
    <property type="entry name" value="Helix-loop-helix DNA-binding domain"/>
    <property type="match status" value="1"/>
</dbReference>
<evidence type="ECO:0000313" key="1">
    <source>
        <dbReference type="EMBL" id="MFC7748357.1"/>
    </source>
</evidence>
<organism evidence="1 2">
    <name type="scientific">Paenibacillus thermoaerophilus</name>
    <dbReference type="NCBI Taxonomy" id="1215385"/>
    <lineage>
        <taxon>Bacteria</taxon>
        <taxon>Bacillati</taxon>
        <taxon>Bacillota</taxon>
        <taxon>Bacilli</taxon>
        <taxon>Bacillales</taxon>
        <taxon>Paenibacillaceae</taxon>
        <taxon>Paenibacillus</taxon>
    </lineage>
</organism>
<dbReference type="Pfam" id="PF09388">
    <property type="entry name" value="SpoOE-like"/>
    <property type="match status" value="1"/>
</dbReference>
<dbReference type="Proteomes" id="UP001596528">
    <property type="component" value="Unassembled WGS sequence"/>
</dbReference>
<keyword evidence="2" id="KW-1185">Reference proteome</keyword>
<dbReference type="SUPFAM" id="SSF140500">
    <property type="entry name" value="BAS1536-like"/>
    <property type="match status" value="1"/>
</dbReference>
<reference evidence="2" key="1">
    <citation type="journal article" date="2019" name="Int. J. Syst. Evol. Microbiol.">
        <title>The Global Catalogue of Microorganisms (GCM) 10K type strain sequencing project: providing services to taxonomists for standard genome sequencing and annotation.</title>
        <authorList>
            <consortium name="The Broad Institute Genomics Platform"/>
            <consortium name="The Broad Institute Genome Sequencing Center for Infectious Disease"/>
            <person name="Wu L."/>
            <person name="Ma J."/>
        </authorList>
    </citation>
    <scope>NUCLEOTIDE SEQUENCE [LARGE SCALE GENOMIC DNA]</scope>
    <source>
        <strain evidence="2">JCM 18657</strain>
    </source>
</reference>
<protein>
    <submittedName>
        <fullName evidence="1">Spo0E family sporulation regulatory protein-aspartic acid phosphatase</fullName>
    </submittedName>
</protein>
<dbReference type="RefSeq" id="WP_138789467.1">
    <property type="nucleotide sequence ID" value="NZ_JBHTGQ010000001.1"/>
</dbReference>